<evidence type="ECO:0000256" key="4">
    <source>
        <dbReference type="ARBA" id="ARBA00022692"/>
    </source>
</evidence>
<feature type="transmembrane region" description="Helical" evidence="7">
    <location>
        <begin position="387"/>
        <end position="405"/>
    </location>
</feature>
<sequence>MSHCRTLGGMVTTQVGTGETAVGNRGTTARIVLLASVPAMFLATSSAPTPLYSVYARSWGVSAAATSVVFGAYALALLSALLVLGRISDHLGRRAVICSTLVVQVAAMLVFAAAEGLGALLVARVLQGLSTGTGLAAVGAALLDIDARRGRIANSAAPGIGTGIGALGSAVLIAAGAPRPTRLVYLVCAVVLLVQIAAVSRWSDSTPRRPGAISSLRPGLHAPRRIRALIGAAVPVLFAVWAVSGLFGAFGPRLATQLTGSSSPVLGALPIALVGAVAPVVTFSTGRLGARRSLVYGILGLLAAVGLTAQALWLGHMWLLLAGAAVAGAGFGFGLRGGMDLVLPAVDESERAGTMALLYTASYVGFGVPAIAAGVVQQATGNLTATALGYLAVLAALAVTAAGVLRRTRAPEGTTT</sequence>
<dbReference type="InterPro" id="IPR050171">
    <property type="entry name" value="MFS_Transporters"/>
</dbReference>
<evidence type="ECO:0000313" key="10">
    <source>
        <dbReference type="Proteomes" id="UP000286931"/>
    </source>
</evidence>
<evidence type="ECO:0000256" key="1">
    <source>
        <dbReference type="ARBA" id="ARBA00004651"/>
    </source>
</evidence>
<feature type="transmembrane region" description="Helical" evidence="7">
    <location>
        <begin position="31"/>
        <end position="55"/>
    </location>
</feature>
<reference evidence="9 10" key="1">
    <citation type="submission" date="2018-12" db="EMBL/GenBank/DDBJ databases">
        <title>Draft genome sequence of Embleya hyalina NBRC 13850T.</title>
        <authorList>
            <person name="Komaki H."/>
            <person name="Hosoyama A."/>
            <person name="Kimura A."/>
            <person name="Ichikawa N."/>
            <person name="Tamura T."/>
        </authorList>
    </citation>
    <scope>NUCLEOTIDE SEQUENCE [LARGE SCALE GENOMIC DNA]</scope>
    <source>
        <strain evidence="9 10">NBRC 13850</strain>
    </source>
</reference>
<dbReference type="GO" id="GO:0005886">
    <property type="term" value="C:plasma membrane"/>
    <property type="evidence" value="ECO:0007669"/>
    <property type="project" value="UniProtKB-SubCell"/>
</dbReference>
<dbReference type="InterPro" id="IPR005829">
    <property type="entry name" value="Sugar_transporter_CS"/>
</dbReference>
<gene>
    <name evidence="9" type="ORF">EHYA_03795</name>
</gene>
<dbReference type="GO" id="GO:0022857">
    <property type="term" value="F:transmembrane transporter activity"/>
    <property type="evidence" value="ECO:0007669"/>
    <property type="project" value="InterPro"/>
</dbReference>
<feature type="transmembrane region" description="Helical" evidence="7">
    <location>
        <begin position="318"/>
        <end position="335"/>
    </location>
</feature>
<dbReference type="Proteomes" id="UP000286931">
    <property type="component" value="Unassembled WGS sequence"/>
</dbReference>
<evidence type="ECO:0000259" key="8">
    <source>
        <dbReference type="PROSITE" id="PS50850"/>
    </source>
</evidence>
<evidence type="ECO:0000256" key="7">
    <source>
        <dbReference type="SAM" id="Phobius"/>
    </source>
</evidence>
<dbReference type="SUPFAM" id="SSF103473">
    <property type="entry name" value="MFS general substrate transporter"/>
    <property type="match status" value="1"/>
</dbReference>
<dbReference type="InterPro" id="IPR036259">
    <property type="entry name" value="MFS_trans_sf"/>
</dbReference>
<keyword evidence="5 7" id="KW-1133">Transmembrane helix</keyword>
<name>A0A401YND5_9ACTN</name>
<keyword evidence="10" id="KW-1185">Reference proteome</keyword>
<feature type="domain" description="Major facilitator superfamily (MFS) profile" evidence="8">
    <location>
        <begin position="28"/>
        <end position="410"/>
    </location>
</feature>
<dbReference type="InterPro" id="IPR011701">
    <property type="entry name" value="MFS"/>
</dbReference>
<feature type="transmembrane region" description="Helical" evidence="7">
    <location>
        <begin position="61"/>
        <end position="84"/>
    </location>
</feature>
<feature type="transmembrane region" description="Helical" evidence="7">
    <location>
        <begin position="96"/>
        <end position="114"/>
    </location>
</feature>
<feature type="transmembrane region" description="Helical" evidence="7">
    <location>
        <begin position="294"/>
        <end position="312"/>
    </location>
</feature>
<feature type="transmembrane region" description="Helical" evidence="7">
    <location>
        <begin position="155"/>
        <end position="177"/>
    </location>
</feature>
<dbReference type="PANTHER" id="PTHR23517">
    <property type="entry name" value="RESISTANCE PROTEIN MDTM, PUTATIVE-RELATED-RELATED"/>
    <property type="match status" value="1"/>
</dbReference>
<evidence type="ECO:0000313" key="9">
    <source>
        <dbReference type="EMBL" id="GCD96111.1"/>
    </source>
</evidence>
<keyword evidence="4 7" id="KW-0812">Transmembrane</keyword>
<dbReference type="EMBL" id="BIFH01000019">
    <property type="protein sequence ID" value="GCD96111.1"/>
    <property type="molecule type" value="Genomic_DNA"/>
</dbReference>
<feature type="transmembrane region" description="Helical" evidence="7">
    <location>
        <begin position="356"/>
        <end position="375"/>
    </location>
</feature>
<dbReference type="PROSITE" id="PS00216">
    <property type="entry name" value="SUGAR_TRANSPORT_1"/>
    <property type="match status" value="1"/>
</dbReference>
<evidence type="ECO:0000256" key="2">
    <source>
        <dbReference type="ARBA" id="ARBA00022448"/>
    </source>
</evidence>
<protein>
    <submittedName>
        <fullName evidence="9">MFS transporter</fullName>
    </submittedName>
</protein>
<comment type="caution">
    <text evidence="9">The sequence shown here is derived from an EMBL/GenBank/DDBJ whole genome shotgun (WGS) entry which is preliminary data.</text>
</comment>
<dbReference type="InterPro" id="IPR020846">
    <property type="entry name" value="MFS_dom"/>
</dbReference>
<feature type="transmembrane region" description="Helical" evidence="7">
    <location>
        <begin position="226"/>
        <end position="250"/>
    </location>
</feature>
<dbReference type="Pfam" id="PF07690">
    <property type="entry name" value="MFS_1"/>
    <property type="match status" value="1"/>
</dbReference>
<feature type="transmembrane region" description="Helical" evidence="7">
    <location>
        <begin position="183"/>
        <end position="200"/>
    </location>
</feature>
<evidence type="ECO:0000256" key="6">
    <source>
        <dbReference type="ARBA" id="ARBA00023136"/>
    </source>
</evidence>
<organism evidence="9 10">
    <name type="scientific">Embleya hyalina</name>
    <dbReference type="NCBI Taxonomy" id="516124"/>
    <lineage>
        <taxon>Bacteria</taxon>
        <taxon>Bacillati</taxon>
        <taxon>Actinomycetota</taxon>
        <taxon>Actinomycetes</taxon>
        <taxon>Kitasatosporales</taxon>
        <taxon>Streptomycetaceae</taxon>
        <taxon>Embleya</taxon>
    </lineage>
</organism>
<dbReference type="PROSITE" id="PS50850">
    <property type="entry name" value="MFS"/>
    <property type="match status" value="1"/>
</dbReference>
<evidence type="ECO:0000256" key="3">
    <source>
        <dbReference type="ARBA" id="ARBA00022475"/>
    </source>
</evidence>
<comment type="subcellular location">
    <subcellularLocation>
        <location evidence="1">Cell membrane</location>
        <topology evidence="1">Multi-pass membrane protein</topology>
    </subcellularLocation>
</comment>
<keyword evidence="2" id="KW-0813">Transport</keyword>
<feature type="transmembrane region" description="Helical" evidence="7">
    <location>
        <begin position="262"/>
        <end position="282"/>
    </location>
</feature>
<keyword evidence="6 7" id="KW-0472">Membrane</keyword>
<accession>A0A401YND5</accession>
<proteinExistence type="predicted"/>
<dbReference type="AlphaFoldDB" id="A0A401YND5"/>
<evidence type="ECO:0000256" key="5">
    <source>
        <dbReference type="ARBA" id="ARBA00022989"/>
    </source>
</evidence>
<dbReference type="Gene3D" id="1.20.1250.20">
    <property type="entry name" value="MFS general substrate transporter like domains"/>
    <property type="match status" value="1"/>
</dbReference>
<keyword evidence="3" id="KW-1003">Cell membrane</keyword>
<feature type="transmembrane region" description="Helical" evidence="7">
    <location>
        <begin position="120"/>
        <end position="143"/>
    </location>
</feature>